<dbReference type="eggNOG" id="COG0617">
    <property type="taxonomic scope" value="Bacteria"/>
</dbReference>
<evidence type="ECO:0000313" key="12">
    <source>
        <dbReference type="Proteomes" id="UP000009286"/>
    </source>
</evidence>
<dbReference type="SUPFAM" id="SSF81891">
    <property type="entry name" value="Poly A polymerase C-terminal region-like"/>
    <property type="match status" value="1"/>
</dbReference>
<dbReference type="InterPro" id="IPR032828">
    <property type="entry name" value="PolyA_RNA-bd"/>
</dbReference>
<dbReference type="EMBL" id="CP002382">
    <property type="protein sequence ID" value="AEP09992.1"/>
    <property type="molecule type" value="Genomic_DNA"/>
</dbReference>
<comment type="cofactor">
    <cofactor evidence="1">
        <name>Mg(2+)</name>
        <dbReference type="ChEBI" id="CHEBI:18420"/>
    </cofactor>
</comment>
<comment type="similarity">
    <text evidence="8">Belongs to the tRNA nucleotidyltransferase/poly(A) polymerase family.</text>
</comment>
<dbReference type="Gene3D" id="3.30.460.10">
    <property type="entry name" value="Beta Polymerase, domain 2"/>
    <property type="match status" value="1"/>
</dbReference>
<keyword evidence="7" id="KW-0460">Magnesium</keyword>
<accession>G2KQR4</accession>
<evidence type="ECO:0000259" key="9">
    <source>
        <dbReference type="Pfam" id="PF01743"/>
    </source>
</evidence>
<dbReference type="STRING" id="856793.MICA_1679"/>
<dbReference type="GO" id="GO:0000049">
    <property type="term" value="F:tRNA binding"/>
    <property type="evidence" value="ECO:0007669"/>
    <property type="project" value="TreeGrafter"/>
</dbReference>
<evidence type="ECO:0000256" key="4">
    <source>
        <dbReference type="ARBA" id="ARBA00022695"/>
    </source>
</evidence>
<dbReference type="InterPro" id="IPR002646">
    <property type="entry name" value="PolA_pol_head_dom"/>
</dbReference>
<sequence length="410" mass="45120">MLNPERTIPPTAWMKDRAVQVVFHALTDTGAVDPQVLFVGGCVRNTLLGLPPGDMDLATVHKPEAVTRRLEAQGVRVIPTGIDHGTVTAVVDGKPFEITTLRRDVETDGRRAVVAFTDDWREDAARRDFTINTLLADADGNIYDPTGKGLSDLETHRIVFVGDASQRVAEDHLRILRFFRFYALYGAGTSPDAAALAACRGGTDKIGTLSRERITQEMVRILMVDHPAGILGLMFENGVMRDFVHPEYQALRLNALAKLQNMYAAPDLAARMAVAANAQPNWVDQFDKYIVFSNALRGDLILILKVLAAAANMKAHEVIYRFGNRAALQAHLVHHAMAGTEPAASDVDVLKNWRAPTLPITGDDVMKAGVERGPDVGRILKTIEEWWIAEDFRPNESACRARVKDEAAKL</sequence>
<keyword evidence="12" id="KW-1185">Reference proteome</keyword>
<dbReference type="InterPro" id="IPR050264">
    <property type="entry name" value="Bact_CCA-adding_enz_type3_sf"/>
</dbReference>
<dbReference type="PANTHER" id="PTHR46173">
    <property type="entry name" value="CCA TRNA NUCLEOTIDYLTRANSFERASE 1, MITOCHONDRIAL"/>
    <property type="match status" value="1"/>
</dbReference>
<dbReference type="KEGG" id="mai:MICA_1679"/>
<keyword evidence="3" id="KW-0819">tRNA processing</keyword>
<evidence type="ECO:0000259" key="10">
    <source>
        <dbReference type="Pfam" id="PF12627"/>
    </source>
</evidence>
<gene>
    <name evidence="11" type="ordered locus">MICA_1679</name>
</gene>
<dbReference type="SUPFAM" id="SSF81301">
    <property type="entry name" value="Nucleotidyltransferase"/>
    <property type="match status" value="1"/>
</dbReference>
<keyword evidence="8" id="KW-0694">RNA-binding</keyword>
<dbReference type="GO" id="GO:0016779">
    <property type="term" value="F:nucleotidyltransferase activity"/>
    <property type="evidence" value="ECO:0007669"/>
    <property type="project" value="UniProtKB-KW"/>
</dbReference>
<keyword evidence="6" id="KW-0547">Nucleotide-binding</keyword>
<evidence type="ECO:0000256" key="3">
    <source>
        <dbReference type="ARBA" id="ARBA00022694"/>
    </source>
</evidence>
<dbReference type="GO" id="GO:0000166">
    <property type="term" value="F:nucleotide binding"/>
    <property type="evidence" value="ECO:0007669"/>
    <property type="project" value="UniProtKB-KW"/>
</dbReference>
<evidence type="ECO:0000256" key="7">
    <source>
        <dbReference type="ARBA" id="ARBA00022842"/>
    </source>
</evidence>
<dbReference type="HOGENOM" id="CLU_015961_2_3_5"/>
<dbReference type="Proteomes" id="UP000009286">
    <property type="component" value="Chromosome"/>
</dbReference>
<evidence type="ECO:0000256" key="6">
    <source>
        <dbReference type="ARBA" id="ARBA00022741"/>
    </source>
</evidence>
<proteinExistence type="inferred from homology"/>
<evidence type="ECO:0000256" key="2">
    <source>
        <dbReference type="ARBA" id="ARBA00022679"/>
    </source>
</evidence>
<keyword evidence="4" id="KW-0548">Nucleotidyltransferase</keyword>
<evidence type="ECO:0000256" key="8">
    <source>
        <dbReference type="RuleBase" id="RU003953"/>
    </source>
</evidence>
<feature type="domain" description="Poly A polymerase head" evidence="9">
    <location>
        <begin position="38"/>
        <end position="158"/>
    </location>
</feature>
<dbReference type="PANTHER" id="PTHR46173:SF1">
    <property type="entry name" value="CCA TRNA NUCLEOTIDYLTRANSFERASE 1, MITOCHONDRIAL"/>
    <property type="match status" value="1"/>
</dbReference>
<dbReference type="Pfam" id="PF01743">
    <property type="entry name" value="PolyA_pol"/>
    <property type="match status" value="1"/>
</dbReference>
<protein>
    <submittedName>
        <fullName evidence="11">Poly A polymerase head domain protein</fullName>
    </submittedName>
</protein>
<evidence type="ECO:0000256" key="1">
    <source>
        <dbReference type="ARBA" id="ARBA00001946"/>
    </source>
</evidence>
<dbReference type="GO" id="GO:0008033">
    <property type="term" value="P:tRNA processing"/>
    <property type="evidence" value="ECO:0007669"/>
    <property type="project" value="UniProtKB-KW"/>
</dbReference>
<dbReference type="GO" id="GO:0046872">
    <property type="term" value="F:metal ion binding"/>
    <property type="evidence" value="ECO:0007669"/>
    <property type="project" value="UniProtKB-KW"/>
</dbReference>
<dbReference type="RefSeq" id="WP_014103215.1">
    <property type="nucleotide sequence ID" value="NC_016026.1"/>
</dbReference>
<name>G2KQR4_MICAA</name>
<keyword evidence="2 8" id="KW-0808">Transferase</keyword>
<keyword evidence="5" id="KW-0479">Metal-binding</keyword>
<evidence type="ECO:0000256" key="5">
    <source>
        <dbReference type="ARBA" id="ARBA00022723"/>
    </source>
</evidence>
<dbReference type="AlphaFoldDB" id="G2KQR4"/>
<dbReference type="CDD" id="cd05398">
    <property type="entry name" value="NT_ClassII-CCAase"/>
    <property type="match status" value="1"/>
</dbReference>
<dbReference type="OrthoDB" id="9805698at2"/>
<dbReference type="InterPro" id="IPR043519">
    <property type="entry name" value="NT_sf"/>
</dbReference>
<evidence type="ECO:0000313" key="11">
    <source>
        <dbReference type="EMBL" id="AEP09992.1"/>
    </source>
</evidence>
<dbReference type="Pfam" id="PF12627">
    <property type="entry name" value="PolyA_pol_RNAbd"/>
    <property type="match status" value="1"/>
</dbReference>
<reference evidence="11 12" key="1">
    <citation type="journal article" date="2011" name="BMC Genomics">
        <title>Genomic insights into an obligate epibiotic bacterial predator: Micavibrio aeruginosavorus ARL-13.</title>
        <authorList>
            <person name="Wang Z."/>
            <person name="Kadouri D."/>
            <person name="Wu M."/>
        </authorList>
    </citation>
    <scope>NUCLEOTIDE SEQUENCE [LARGE SCALE GENOMIC DNA]</scope>
    <source>
        <strain evidence="11 12">ARL-13</strain>
    </source>
</reference>
<dbReference type="Gene3D" id="1.10.3090.10">
    <property type="entry name" value="cca-adding enzyme, domain 2"/>
    <property type="match status" value="1"/>
</dbReference>
<feature type="domain" description="tRNA nucleotidyltransferase/poly(A) polymerase RNA and SrmB- binding" evidence="10">
    <location>
        <begin position="196"/>
        <end position="248"/>
    </location>
</feature>
<organism evidence="11 12">
    <name type="scientific">Micavibrio aeruginosavorus (strain ARL-13)</name>
    <dbReference type="NCBI Taxonomy" id="856793"/>
    <lineage>
        <taxon>Bacteria</taxon>
        <taxon>Pseudomonadati</taxon>
        <taxon>Bdellovibrionota</taxon>
        <taxon>Bdellovibrionia</taxon>
        <taxon>Bdellovibrionales</taxon>
        <taxon>Pseudobdellovibrionaceae</taxon>
        <taxon>Micavibrio</taxon>
    </lineage>
</organism>